<evidence type="ECO:0000256" key="2">
    <source>
        <dbReference type="SAM" id="Phobius"/>
    </source>
</evidence>
<feature type="transmembrane region" description="Helical" evidence="2">
    <location>
        <begin position="44"/>
        <end position="64"/>
    </location>
</feature>
<name>A0ABY6FYI2_9MICO</name>
<evidence type="ECO:0000313" key="3">
    <source>
        <dbReference type="EMBL" id="UYG15993.1"/>
    </source>
</evidence>
<sequence length="307" mass="33404">MTAPATDRPETPDADVPETLAQPEPRRPRDFGIDTRRLRRLRRIVFAILALPLLVLGLLAIKFVSMPLTQAWSTSAYDDGDYPTAVERLGPLGVVNWFEPYLPHLTRGTNLLQQGDDAAAEKELRIALSDWEKASDLNHPLHAQCKILNNLAISIERQADRIEDPTERGDRLYEAEQLLAPCAGGGGGGEGQGQGGGGGQGNEDEGTTGDNGKRIEDKRKQADEESGRGEREGDQDEGSAPQTDERDDNDPKHDDPSGTEPPEEAPTPGDSDDQDKQDQLEERNQSANQGEGDESDDGASQNPAKPW</sequence>
<keyword evidence="2" id="KW-0472">Membrane</keyword>
<dbReference type="Proteomes" id="UP001164305">
    <property type="component" value="Chromosome"/>
</dbReference>
<keyword evidence="2" id="KW-0812">Transmembrane</keyword>
<feature type="compositionally biased region" description="Gly residues" evidence="1">
    <location>
        <begin position="183"/>
        <end position="201"/>
    </location>
</feature>
<gene>
    <name evidence="3" type="ORF">BRM3_10150</name>
</gene>
<feature type="compositionally biased region" description="Basic and acidic residues" evidence="1">
    <location>
        <begin position="211"/>
        <end position="232"/>
    </location>
</feature>
<organism evidence="3 4">
    <name type="scientific">Brachybacterium huguangmaarense</name>
    <dbReference type="NCBI Taxonomy" id="1652028"/>
    <lineage>
        <taxon>Bacteria</taxon>
        <taxon>Bacillati</taxon>
        <taxon>Actinomycetota</taxon>
        <taxon>Actinomycetes</taxon>
        <taxon>Micrococcales</taxon>
        <taxon>Dermabacteraceae</taxon>
        <taxon>Brachybacterium</taxon>
    </lineage>
</organism>
<proteinExistence type="predicted"/>
<protein>
    <recommendedName>
        <fullName evidence="5">MNN4 protein</fullName>
    </recommendedName>
</protein>
<accession>A0ABY6FYI2</accession>
<keyword evidence="2" id="KW-1133">Transmembrane helix</keyword>
<evidence type="ECO:0000256" key="1">
    <source>
        <dbReference type="SAM" id="MobiDB-lite"/>
    </source>
</evidence>
<reference evidence="3" key="1">
    <citation type="submission" date="2022-10" db="EMBL/GenBank/DDBJ databases">
        <title>Whole-Genome Sequencing of Brachybacterium huguangmaarense BRM-3, Isolated from Betula schmidtii.</title>
        <authorList>
            <person name="Haam D."/>
        </authorList>
    </citation>
    <scope>NUCLEOTIDE SEQUENCE</scope>
    <source>
        <strain evidence="3">BRM-3</strain>
    </source>
</reference>
<evidence type="ECO:0000313" key="4">
    <source>
        <dbReference type="Proteomes" id="UP001164305"/>
    </source>
</evidence>
<feature type="compositionally biased region" description="Basic and acidic residues" evidence="1">
    <location>
        <begin position="274"/>
        <end position="284"/>
    </location>
</feature>
<evidence type="ECO:0008006" key="5">
    <source>
        <dbReference type="Google" id="ProtNLM"/>
    </source>
</evidence>
<feature type="compositionally biased region" description="Polar residues" evidence="1">
    <location>
        <begin position="298"/>
        <end position="307"/>
    </location>
</feature>
<feature type="region of interest" description="Disordered" evidence="1">
    <location>
        <begin position="180"/>
        <end position="307"/>
    </location>
</feature>
<dbReference type="EMBL" id="CP107020">
    <property type="protein sequence ID" value="UYG15993.1"/>
    <property type="molecule type" value="Genomic_DNA"/>
</dbReference>
<dbReference type="RefSeq" id="WP_263593206.1">
    <property type="nucleotide sequence ID" value="NZ_CP107020.1"/>
</dbReference>
<keyword evidence="4" id="KW-1185">Reference proteome</keyword>
<feature type="region of interest" description="Disordered" evidence="1">
    <location>
        <begin position="1"/>
        <end position="31"/>
    </location>
</feature>